<evidence type="ECO:0000256" key="6">
    <source>
        <dbReference type="SAM" id="Phobius"/>
    </source>
</evidence>
<keyword evidence="5 6" id="KW-0472">Membrane</keyword>
<evidence type="ECO:0000256" key="3">
    <source>
        <dbReference type="ARBA" id="ARBA00022692"/>
    </source>
</evidence>
<dbReference type="GO" id="GO:0140359">
    <property type="term" value="F:ABC-type transporter activity"/>
    <property type="evidence" value="ECO:0007669"/>
    <property type="project" value="InterPro"/>
</dbReference>
<sequence>MTTVDVTTPPPSRAPHWRSLAIELRCEAMRLLREPMYIIPTLLFPALFYAMFGLLMGGRGGGEAARYLLATYGVFGALGAGLFGFAVTVAIDRERGYLALRRALPARTSGWIVPRLLIAMAFSLVIALELALLGSVFGGVSLAPGQWALLWTVTALGALPFCAIGLWLGLVCSANGAPAVVNVVFLPMAFLSGLWLPLSMLPAWLAQLAPLWPAYHLAQVALQVVGQGGAGSMWGHAGVLLGVGVAFSVLAQRRFARVG</sequence>
<organism evidence="8 9">
    <name type="scientific">Luteimonas deserti</name>
    <dbReference type="NCBI Taxonomy" id="2752306"/>
    <lineage>
        <taxon>Bacteria</taxon>
        <taxon>Pseudomonadati</taxon>
        <taxon>Pseudomonadota</taxon>
        <taxon>Gammaproteobacteria</taxon>
        <taxon>Lysobacterales</taxon>
        <taxon>Lysobacteraceae</taxon>
        <taxon>Luteimonas</taxon>
    </lineage>
</organism>
<proteinExistence type="inferred from homology"/>
<feature type="transmembrane region" description="Helical" evidence="6">
    <location>
        <begin position="37"/>
        <end position="57"/>
    </location>
</feature>
<feature type="transmembrane region" description="Helical" evidence="6">
    <location>
        <begin position="233"/>
        <end position="251"/>
    </location>
</feature>
<dbReference type="EMBL" id="JACCJZ010000008">
    <property type="protein sequence ID" value="NYZ61783.1"/>
    <property type="molecule type" value="Genomic_DNA"/>
</dbReference>
<dbReference type="Pfam" id="PF01061">
    <property type="entry name" value="ABC2_membrane"/>
    <property type="match status" value="1"/>
</dbReference>
<accession>A0A7Z0QNI0</accession>
<dbReference type="Proteomes" id="UP000589896">
    <property type="component" value="Unassembled WGS sequence"/>
</dbReference>
<comment type="caution">
    <text evidence="8">The sequence shown here is derived from an EMBL/GenBank/DDBJ whole genome shotgun (WGS) entry which is preliminary data.</text>
</comment>
<dbReference type="InterPro" id="IPR051784">
    <property type="entry name" value="Nod_factor_ABC_transporter"/>
</dbReference>
<reference evidence="8 9" key="1">
    <citation type="submission" date="2020-07" db="EMBL/GenBank/DDBJ databases">
        <title>isolation of Luteimonas sp. SJ-16.</title>
        <authorList>
            <person name="Huang X.-X."/>
            <person name="Xu L."/>
            <person name="Sun J.-Q."/>
        </authorList>
    </citation>
    <scope>NUCLEOTIDE SEQUENCE [LARGE SCALE GENOMIC DNA]</scope>
    <source>
        <strain evidence="8 9">SJ-16</strain>
    </source>
</reference>
<dbReference type="AlphaFoldDB" id="A0A7Z0QNI0"/>
<evidence type="ECO:0000313" key="8">
    <source>
        <dbReference type="EMBL" id="NYZ61783.1"/>
    </source>
</evidence>
<dbReference type="PANTHER" id="PTHR43229">
    <property type="entry name" value="NODULATION PROTEIN J"/>
    <property type="match status" value="1"/>
</dbReference>
<evidence type="ECO:0000256" key="2">
    <source>
        <dbReference type="ARBA" id="ARBA00007783"/>
    </source>
</evidence>
<comment type="similarity">
    <text evidence="2">Belongs to the ABC-2 integral membrane protein family.</text>
</comment>
<keyword evidence="4 6" id="KW-1133">Transmembrane helix</keyword>
<comment type="subcellular location">
    <subcellularLocation>
        <location evidence="1">Membrane</location>
        <topology evidence="1">Multi-pass membrane protein</topology>
    </subcellularLocation>
</comment>
<feature type="transmembrane region" description="Helical" evidence="6">
    <location>
        <begin position="149"/>
        <end position="172"/>
    </location>
</feature>
<dbReference type="PIRSF" id="PIRSF006648">
    <property type="entry name" value="DrrB"/>
    <property type="match status" value="1"/>
</dbReference>
<evidence type="ECO:0000256" key="4">
    <source>
        <dbReference type="ARBA" id="ARBA00022989"/>
    </source>
</evidence>
<evidence type="ECO:0000256" key="1">
    <source>
        <dbReference type="ARBA" id="ARBA00004141"/>
    </source>
</evidence>
<feature type="transmembrane region" description="Helical" evidence="6">
    <location>
        <begin position="69"/>
        <end position="91"/>
    </location>
</feature>
<dbReference type="PANTHER" id="PTHR43229:SF3">
    <property type="entry name" value="ABC-TYPE MULTIDRUG TRANSPORT SYSTEM, PERMEASE COMPONENT"/>
    <property type="match status" value="1"/>
</dbReference>
<evidence type="ECO:0000313" key="9">
    <source>
        <dbReference type="Proteomes" id="UP000589896"/>
    </source>
</evidence>
<dbReference type="RefSeq" id="WP_180543680.1">
    <property type="nucleotide sequence ID" value="NZ_JACCJZ010000008.1"/>
</dbReference>
<evidence type="ECO:0000256" key="5">
    <source>
        <dbReference type="ARBA" id="ARBA00023136"/>
    </source>
</evidence>
<evidence type="ECO:0000259" key="7">
    <source>
        <dbReference type="Pfam" id="PF01061"/>
    </source>
</evidence>
<dbReference type="GO" id="GO:0043190">
    <property type="term" value="C:ATP-binding cassette (ABC) transporter complex"/>
    <property type="evidence" value="ECO:0007669"/>
    <property type="project" value="InterPro"/>
</dbReference>
<feature type="transmembrane region" description="Helical" evidence="6">
    <location>
        <begin position="179"/>
        <end position="198"/>
    </location>
</feature>
<feature type="transmembrane region" description="Helical" evidence="6">
    <location>
        <begin position="112"/>
        <end position="137"/>
    </location>
</feature>
<dbReference type="InterPro" id="IPR013525">
    <property type="entry name" value="ABC2_TM"/>
</dbReference>
<dbReference type="InterPro" id="IPR000412">
    <property type="entry name" value="ABC_2_transport"/>
</dbReference>
<name>A0A7Z0QNI0_9GAMM</name>
<feature type="domain" description="ABC-2 type transporter transmembrane" evidence="7">
    <location>
        <begin position="27"/>
        <end position="220"/>
    </location>
</feature>
<keyword evidence="9" id="KW-1185">Reference proteome</keyword>
<protein>
    <submittedName>
        <fullName evidence="8">ABC transporter permease</fullName>
    </submittedName>
</protein>
<gene>
    <name evidence="8" type="ORF">H0E82_03250</name>
</gene>
<keyword evidence="3 6" id="KW-0812">Transmembrane</keyword>